<evidence type="ECO:0000256" key="1">
    <source>
        <dbReference type="SAM" id="MobiDB-lite"/>
    </source>
</evidence>
<organism evidence="2 3">
    <name type="scientific">Peronospora matthiolae</name>
    <dbReference type="NCBI Taxonomy" id="2874970"/>
    <lineage>
        <taxon>Eukaryota</taxon>
        <taxon>Sar</taxon>
        <taxon>Stramenopiles</taxon>
        <taxon>Oomycota</taxon>
        <taxon>Peronosporomycetes</taxon>
        <taxon>Peronosporales</taxon>
        <taxon>Peronosporaceae</taxon>
        <taxon>Peronospora</taxon>
    </lineage>
</organism>
<feature type="region of interest" description="Disordered" evidence="1">
    <location>
        <begin position="376"/>
        <end position="400"/>
    </location>
</feature>
<accession>A0AAV1VP62</accession>
<name>A0AAV1VP62_9STRA</name>
<dbReference type="AlphaFoldDB" id="A0AAV1VP62"/>
<evidence type="ECO:0008006" key="4">
    <source>
        <dbReference type="Google" id="ProtNLM"/>
    </source>
</evidence>
<dbReference type="EMBL" id="CAKLBY020000390">
    <property type="protein sequence ID" value="CAK7947967.1"/>
    <property type="molecule type" value="Genomic_DNA"/>
</dbReference>
<evidence type="ECO:0000313" key="2">
    <source>
        <dbReference type="EMBL" id="CAK7947967.1"/>
    </source>
</evidence>
<reference evidence="2" key="1">
    <citation type="submission" date="2024-01" db="EMBL/GenBank/DDBJ databases">
        <authorList>
            <person name="Webb A."/>
        </authorList>
    </citation>
    <scope>NUCLEOTIDE SEQUENCE</scope>
    <source>
        <strain evidence="2">Pm1</strain>
    </source>
</reference>
<protein>
    <recommendedName>
        <fullName evidence="4">Reverse transcriptase</fullName>
    </recommendedName>
</protein>
<comment type="caution">
    <text evidence="2">The sequence shown here is derived from an EMBL/GenBank/DDBJ whole genome shotgun (WGS) entry which is preliminary data.</text>
</comment>
<gene>
    <name evidence="2" type="ORF">PM001_LOCUS33117</name>
</gene>
<feature type="compositionally biased region" description="Polar residues" evidence="1">
    <location>
        <begin position="388"/>
        <end position="400"/>
    </location>
</feature>
<proteinExistence type="predicted"/>
<sequence>MLHSKDPAIVAVAKAQVCQIVRKRYRLIEDHWVGRDDELIRLFLNLELASSPHATVIRRSGDIASLWVDVQRVMCVHHLCLADRAEDDVQDQFALRVPHHDKWLDHKDVLRHVKLHMKIRHQTRWKSLVDQGKTTRVHGGSGSKFVLSGAGLSDAEHRFGIQARLNQVETNSVLKRRRLRANAHFRAPTCSSAETLAHVLSHCATNMDSIRQRHDYALEQKVAKIRHALVRRKSGAELRINQTVPEYTGAALHPYIVVRDVAAKIMVIADLAVTFEDHAASARHSSLQLSHDFKVNKYQPIVAELRLNRWRVQTTALVYGSLGSVHPSNLKTYTETLGLLKIEARQLDLQLLSHCVRSSHRIWSWHCRQHGYRQRGGTASRALHRSGGTRQSTSQVRARR</sequence>
<dbReference type="Proteomes" id="UP001162060">
    <property type="component" value="Unassembled WGS sequence"/>
</dbReference>
<evidence type="ECO:0000313" key="3">
    <source>
        <dbReference type="Proteomes" id="UP001162060"/>
    </source>
</evidence>
<dbReference type="PANTHER" id="PTHR35450">
    <property type="entry name" value="REVERSE TRANSCRIPTASE DOMAIN-CONTAINING PROTEIN"/>
    <property type="match status" value="1"/>
</dbReference>
<dbReference type="PANTHER" id="PTHR35450:SF2">
    <property type="entry name" value="REVERSE TRANSCRIPTASE DOMAIN-CONTAINING PROTEIN"/>
    <property type="match status" value="1"/>
</dbReference>